<evidence type="ECO:0000313" key="3">
    <source>
        <dbReference type="Proteomes" id="UP000597444"/>
    </source>
</evidence>
<protein>
    <submittedName>
        <fullName evidence="2">Uncharacterized protein</fullName>
    </submittedName>
</protein>
<evidence type="ECO:0000313" key="2">
    <source>
        <dbReference type="EMBL" id="GHO91653.1"/>
    </source>
</evidence>
<dbReference type="AlphaFoldDB" id="A0A8J3IDR4"/>
<dbReference type="Proteomes" id="UP000597444">
    <property type="component" value="Unassembled WGS sequence"/>
</dbReference>
<proteinExistence type="predicted"/>
<comment type="caution">
    <text evidence="2">The sequence shown here is derived from an EMBL/GenBank/DDBJ whole genome shotgun (WGS) entry which is preliminary data.</text>
</comment>
<keyword evidence="1" id="KW-0472">Membrane</keyword>
<sequence length="95" mass="10345">MSQQTAQPSTPQSAAAKLFDLRVLIGGLFTFYGVVLIIAGIFASAAEIQKASGININLWMGIGMLIIGLLFLLWWRLNPMRPPVPPAHDVEPNTQ</sequence>
<keyword evidence="1" id="KW-0812">Transmembrane</keyword>
<keyword evidence="3" id="KW-1185">Reference proteome</keyword>
<dbReference type="RefSeq" id="WP_220202534.1">
    <property type="nucleotide sequence ID" value="NZ_BNJK01000001.1"/>
</dbReference>
<name>A0A8J3IDR4_9CHLR</name>
<organism evidence="2 3">
    <name type="scientific">Reticulibacter mediterranei</name>
    <dbReference type="NCBI Taxonomy" id="2778369"/>
    <lineage>
        <taxon>Bacteria</taxon>
        <taxon>Bacillati</taxon>
        <taxon>Chloroflexota</taxon>
        <taxon>Ktedonobacteria</taxon>
        <taxon>Ktedonobacterales</taxon>
        <taxon>Reticulibacteraceae</taxon>
        <taxon>Reticulibacter</taxon>
    </lineage>
</organism>
<feature type="transmembrane region" description="Helical" evidence="1">
    <location>
        <begin position="58"/>
        <end position="77"/>
    </location>
</feature>
<evidence type="ECO:0000256" key="1">
    <source>
        <dbReference type="SAM" id="Phobius"/>
    </source>
</evidence>
<reference evidence="2" key="1">
    <citation type="submission" date="2020-10" db="EMBL/GenBank/DDBJ databases">
        <title>Taxonomic study of unclassified bacteria belonging to the class Ktedonobacteria.</title>
        <authorList>
            <person name="Yabe S."/>
            <person name="Wang C.M."/>
            <person name="Zheng Y."/>
            <person name="Sakai Y."/>
            <person name="Cavaletti L."/>
            <person name="Monciardini P."/>
            <person name="Donadio S."/>
        </authorList>
    </citation>
    <scope>NUCLEOTIDE SEQUENCE</scope>
    <source>
        <strain evidence="2">ID150040</strain>
    </source>
</reference>
<keyword evidence="1" id="KW-1133">Transmembrane helix</keyword>
<feature type="transmembrane region" description="Helical" evidence="1">
    <location>
        <begin position="23"/>
        <end position="46"/>
    </location>
</feature>
<accession>A0A8J3IDR4</accession>
<gene>
    <name evidence="2" type="ORF">KSF_017010</name>
</gene>
<dbReference type="EMBL" id="BNJK01000001">
    <property type="protein sequence ID" value="GHO91653.1"/>
    <property type="molecule type" value="Genomic_DNA"/>
</dbReference>